<dbReference type="STRING" id="403673.A0A177WMG6"/>
<sequence>MSSHTSKTLEQFLDRKIDFVVTVCDSANDTCPIFPRAIKKLHWSFPDPSKAVGTEDEQLQAYRTVRNGLAERITTELLRANIQIE</sequence>
<dbReference type="PANTHER" id="PTHR43428">
    <property type="entry name" value="ARSENATE REDUCTASE"/>
    <property type="match status" value="1"/>
</dbReference>
<dbReference type="EMBL" id="DS022305">
    <property type="protein sequence ID" value="OAJ40996.1"/>
    <property type="molecule type" value="Genomic_DNA"/>
</dbReference>
<dbReference type="AlphaFoldDB" id="A0A177WMG6"/>
<dbReference type="PANTHER" id="PTHR43428:SF1">
    <property type="entry name" value="ARSENATE REDUCTASE"/>
    <property type="match status" value="1"/>
</dbReference>
<proteinExistence type="predicted"/>
<dbReference type="InterPro" id="IPR036196">
    <property type="entry name" value="Ptyr_pPase_sf"/>
</dbReference>
<protein>
    <recommendedName>
        <fullName evidence="3">Phosphotyrosine protein phosphatase I domain-containing protein</fullName>
    </recommendedName>
</protein>
<name>A0A177WMG6_BATDL</name>
<gene>
    <name evidence="1" type="ORF">BDEG_24662</name>
</gene>
<evidence type="ECO:0000313" key="1">
    <source>
        <dbReference type="EMBL" id="OAJ40996.1"/>
    </source>
</evidence>
<evidence type="ECO:0008006" key="3">
    <source>
        <dbReference type="Google" id="ProtNLM"/>
    </source>
</evidence>
<reference evidence="1 2" key="1">
    <citation type="submission" date="2006-10" db="EMBL/GenBank/DDBJ databases">
        <title>The Genome Sequence of Batrachochytrium dendrobatidis JEL423.</title>
        <authorList>
            <consortium name="The Broad Institute Genome Sequencing Platform"/>
            <person name="Birren B."/>
            <person name="Lander E."/>
            <person name="Galagan J."/>
            <person name="Cuomo C."/>
            <person name="Devon K."/>
            <person name="Jaffe D."/>
            <person name="Butler J."/>
            <person name="Alvarez P."/>
            <person name="Gnerre S."/>
            <person name="Grabherr M."/>
            <person name="Kleber M."/>
            <person name="Mauceli E."/>
            <person name="Brockman W."/>
            <person name="Young S."/>
            <person name="LaButti K."/>
            <person name="Sykes S."/>
            <person name="DeCaprio D."/>
            <person name="Crawford M."/>
            <person name="Koehrsen M."/>
            <person name="Engels R."/>
            <person name="Montgomery P."/>
            <person name="Pearson M."/>
            <person name="Howarth C."/>
            <person name="Larson L."/>
            <person name="White J."/>
            <person name="O'Leary S."/>
            <person name="Kodira C."/>
            <person name="Zeng Q."/>
            <person name="Yandava C."/>
            <person name="Alvarado L."/>
            <person name="Longcore J."/>
            <person name="James T."/>
        </authorList>
    </citation>
    <scope>NUCLEOTIDE SEQUENCE [LARGE SCALE GENOMIC DNA]</scope>
    <source>
        <strain evidence="1 2">JEL423</strain>
    </source>
</reference>
<dbReference type="OrthoDB" id="2011805at2759"/>
<dbReference type="SUPFAM" id="SSF52788">
    <property type="entry name" value="Phosphotyrosine protein phosphatases I"/>
    <property type="match status" value="1"/>
</dbReference>
<accession>A0A177WMG6</accession>
<evidence type="ECO:0000313" key="2">
    <source>
        <dbReference type="Proteomes" id="UP000077115"/>
    </source>
</evidence>
<dbReference type="Gene3D" id="3.40.50.2300">
    <property type="match status" value="1"/>
</dbReference>
<dbReference type="VEuPathDB" id="FungiDB:BDEG_24662"/>
<reference evidence="1 2" key="2">
    <citation type="submission" date="2016-05" db="EMBL/GenBank/DDBJ databases">
        <title>Lineage-specific infection strategies underlie the spectrum of fungal disease in amphibians.</title>
        <authorList>
            <person name="Cuomo C.A."/>
            <person name="Farrer R.A."/>
            <person name="James T."/>
            <person name="Longcore J."/>
            <person name="Birren B."/>
        </authorList>
    </citation>
    <scope>NUCLEOTIDE SEQUENCE [LARGE SCALE GENOMIC DNA]</scope>
    <source>
        <strain evidence="1 2">JEL423</strain>
    </source>
</reference>
<organism evidence="1 2">
    <name type="scientific">Batrachochytrium dendrobatidis (strain JEL423)</name>
    <dbReference type="NCBI Taxonomy" id="403673"/>
    <lineage>
        <taxon>Eukaryota</taxon>
        <taxon>Fungi</taxon>
        <taxon>Fungi incertae sedis</taxon>
        <taxon>Chytridiomycota</taxon>
        <taxon>Chytridiomycota incertae sedis</taxon>
        <taxon>Chytridiomycetes</taxon>
        <taxon>Rhizophydiales</taxon>
        <taxon>Rhizophydiales incertae sedis</taxon>
        <taxon>Batrachochytrium</taxon>
    </lineage>
</organism>
<dbReference type="Proteomes" id="UP000077115">
    <property type="component" value="Unassembled WGS sequence"/>
</dbReference>